<name>F2L6R0_PSEUX</name>
<dbReference type="Proteomes" id="UP000007809">
    <property type="component" value="Plasmid pPSED01"/>
</dbReference>
<evidence type="ECO:0000256" key="1">
    <source>
        <dbReference type="SAM" id="MobiDB-lite"/>
    </source>
</evidence>
<protein>
    <submittedName>
        <fullName evidence="2">Uncharacterized protein</fullName>
    </submittedName>
</protein>
<feature type="region of interest" description="Disordered" evidence="1">
    <location>
        <begin position="73"/>
        <end position="108"/>
    </location>
</feature>
<organism evidence="2 3">
    <name type="scientific">Pseudonocardia dioxanivorans (strain ATCC 55486 / DSM 44775 / JCM 13855 / CB1190)</name>
    <dbReference type="NCBI Taxonomy" id="675635"/>
    <lineage>
        <taxon>Bacteria</taxon>
        <taxon>Bacillati</taxon>
        <taxon>Actinomycetota</taxon>
        <taxon>Actinomycetes</taxon>
        <taxon>Pseudonocardiales</taxon>
        <taxon>Pseudonocardiaceae</taxon>
        <taxon>Pseudonocardia</taxon>
    </lineage>
</organism>
<dbReference type="AlphaFoldDB" id="F2L6R0"/>
<feature type="compositionally biased region" description="Basic and acidic residues" evidence="1">
    <location>
        <begin position="439"/>
        <end position="464"/>
    </location>
</feature>
<feature type="compositionally biased region" description="Polar residues" evidence="1">
    <location>
        <begin position="291"/>
        <end position="306"/>
    </location>
</feature>
<reference evidence="2 3" key="1">
    <citation type="journal article" date="2011" name="J. Bacteriol.">
        <title>Genome sequence of the 1,4-dioxane-degrading Pseudonocardia dioxanivorans strain CB1190.</title>
        <authorList>
            <person name="Sales C.M."/>
            <person name="Mahendra S."/>
            <person name="Grostern A."/>
            <person name="Parales R.E."/>
            <person name="Goodwin L.A."/>
            <person name="Woyke T."/>
            <person name="Nolan M."/>
            <person name="Lapidus A."/>
            <person name="Chertkov O."/>
            <person name="Ovchinnikova G."/>
            <person name="Sczyrba A."/>
            <person name="Alvarez-Cohen L."/>
        </authorList>
    </citation>
    <scope>NUCLEOTIDE SEQUENCE [LARGE SCALE GENOMIC DNA]</scope>
    <source>
        <strain evidence="3">ATCC 55486 / DSM 44775 / JCM 13855 / CB1190</strain>
    </source>
</reference>
<gene>
    <name evidence="2" type="ordered locus">Psed_6694</name>
</gene>
<dbReference type="EMBL" id="CP002594">
    <property type="protein sequence ID" value="AEA28782.1"/>
    <property type="molecule type" value="Genomic_DNA"/>
</dbReference>
<evidence type="ECO:0000313" key="2">
    <source>
        <dbReference type="EMBL" id="AEA28782.1"/>
    </source>
</evidence>
<evidence type="ECO:0000313" key="3">
    <source>
        <dbReference type="Proteomes" id="UP000007809"/>
    </source>
</evidence>
<dbReference type="KEGG" id="pdx:Psed_6694"/>
<proteinExistence type="predicted"/>
<keyword evidence="2" id="KW-0614">Plasmid</keyword>
<sequence length="477" mass="52927">MSRLQPGPDKTGARHEPIPARPNQPASDSGAGWCLPCYQHGAFTLASGPSNSTCVLHGELLAQGLPPTHLFATADVTRPPQTPRGTAYRDPNRGPSSGPGRARKPAARARARARALARGRERARRRLQEARFQPHPGWRNFVDARYRVLTSQPEALRYLARRIDDEEWRSDKRRSWTQILNQLVAHMDWETGLISGLTVDRLAAAGNRAPRTVSRALAWARESGVLVVVECGASAEFLGTETGRTPTYALVTMDPLVQPVTTADFGVDENGDLPTSLVGIEPSLRGKRSPHQAQNQWPTYAVPTTPNSRHSATLGLIHHLGLDGRKNGKIQIWRARALLKRWWDDGASIAGLLYAVEFHPDRRDRPRGDLTRGVNDPLAVLGARLRPWQGRLKELPGHVTGHRMTTKLPRDAVASVRRPQPPVAEPVPVAEPGVRKRAREALREHLDQLREKRRAQDSGDDRVRGLPVSTRTHDRRC</sequence>
<feature type="region of interest" description="Disordered" evidence="1">
    <location>
        <begin position="412"/>
        <end position="477"/>
    </location>
</feature>
<geneLocation type="plasmid" evidence="2 3">
    <name>pPSED01</name>
</geneLocation>
<accession>F2L6R0</accession>
<keyword evidence="3" id="KW-1185">Reference proteome</keyword>
<dbReference type="HOGENOM" id="CLU_572199_0_0_11"/>
<feature type="region of interest" description="Disordered" evidence="1">
    <location>
        <begin position="1"/>
        <end position="29"/>
    </location>
</feature>
<feature type="region of interest" description="Disordered" evidence="1">
    <location>
        <begin position="284"/>
        <end position="306"/>
    </location>
</feature>